<dbReference type="OrthoDB" id="28713at2"/>
<dbReference type="STRING" id="39482.ERS852491_01396"/>
<dbReference type="Pfam" id="PF10145">
    <property type="entry name" value="PhageMin_Tail"/>
    <property type="match status" value="1"/>
</dbReference>
<feature type="coiled-coil region" evidence="1">
    <location>
        <begin position="754"/>
        <end position="811"/>
    </location>
</feature>
<feature type="coiled-coil region" evidence="1">
    <location>
        <begin position="50"/>
        <end position="196"/>
    </location>
</feature>
<keyword evidence="1" id="KW-0175">Coiled coil</keyword>
<dbReference type="EMBL" id="CYZU01000009">
    <property type="protein sequence ID" value="CUO13625.1"/>
    <property type="molecule type" value="Genomic_DNA"/>
</dbReference>
<evidence type="ECO:0000259" key="2">
    <source>
        <dbReference type="Pfam" id="PF10145"/>
    </source>
</evidence>
<dbReference type="RefSeq" id="WP_055152206.1">
    <property type="nucleotide sequence ID" value="NZ_CYZU01000009.1"/>
</dbReference>
<dbReference type="SUPFAM" id="SSF57997">
    <property type="entry name" value="Tropomyosin"/>
    <property type="match status" value="1"/>
</dbReference>
<protein>
    <submittedName>
        <fullName evidence="3">Phage-related minor tail protein</fullName>
    </submittedName>
</protein>
<reference evidence="3 4" key="1">
    <citation type="submission" date="2015-09" db="EMBL/GenBank/DDBJ databases">
        <authorList>
            <consortium name="Pathogen Informatics"/>
        </authorList>
    </citation>
    <scope>NUCLEOTIDE SEQUENCE [LARGE SCALE GENOMIC DNA]</scope>
    <source>
        <strain evidence="3 4">2789STDY5834876</strain>
    </source>
</reference>
<sequence>MAAKKIGAIIALDGEKEFKQNVTSCNKSLSSLKSEMGLVKAQCEGQENSLQSLSKKHEVLIKVLEEQKNKEEAVRAGLDHAKQSYEKVGVGLDVLTKEQQEHAQRTEELKEAYAGATKKLDEMKKSGEASKGEIKQQEATVKSLSDELKKEEAALKDVSDAISKGEQNYQSAGNRVKDWEAKLNTAEAQVIRATTAVNKNAAYKREAEQSTDKCATSIDAFGKEIKKAEEITIDFGTIVKTNLGNTVVNLVKDAVSGAAASIKDLENAQHQFQASTGATTAEMQRYKTVMNDIHSNNFGDDINDVARSMALVKQYTGELDPGKLQEMTENGIAMRDVFDMDLSETIRGVDALVENMGLTSEEAFDLMAKGAQNGLNKSGELADNITEYSQLWSQAGFSAKEMFAIVDNGLQSGAHNLDKVNDFVKEFSISLADGRIEENIDSFSEGTKTLFYQFKTGKATAKDVFYSVINDLDKTENKQQALTIASTTWSALGEDNAMKVITSLNKTNHAYDDVKGTMEEINNVKYDTLEARFQQLGKKFQTEVATPIVEEALPLMEEGLDLVIDNMDTLLPLLGGVGAGVAAFKTATTAVGLYEAATKTATAAQGIYTATTEGASVAQAIFNAVCEANPIILVATAVVAAGTALAIYAKTAGEATDEVKRLSEQNQRLCDSANAVSDSAEELVTSYADSTAEMKAQGEYAGRLAEKIEDLSGKTNLNSAETEVLRGYIAELNQLMPELNLSYDEQAGKLNMTSEALEEYLEKKQEEIEMQAAQEYAIELLKKRSELEIEAIKLEDEKAEIRGENNEKEISSMTEISSLMNGLTTGNMDYYRSFKELSEAQDENSEAVDNNKQKQQDIQAELEATQAYLEEHGIKLDLITGKTDENTAAADRNSQMMSAAADANSIAAQTITETYTGMQEKVSEVLESQMNMFDEFNAGTEISSEQLLANMQGQIEGVTNWADNMAMLADRGVNQGILEKLAEMGPQGSTYVQAFADMTDEQLQQANDMWSQSLDMKEGVNASVQGMIEEYTVALNGGQEQVNAAMTQLGADSVQGLVQGIGQNLEQTKTAGKSVGDTLTTGAKDSLESHSPSQVFVRIGQDVVSGLTGGISGSQSQVMAAMQAMTQQTVTTAQAVLNSANFSQVGRQVPSGIQEGVNYGKPGVLNSVNMLGTEANSTARYKLDANNFSPVGRQVTTGLSSGIRSGDIDVRREVDNISRTAQDTGLDRWTLYNEGWNVSMGLSDGISAGESYVINAVAQMCANAVSEARSRLDVRSPSKVFEEIGSYTAEGFGIGYEKKMGQVNETIRRSMEIPEAGKTHFSGWTGSDSDIIGLLQEYLPYLQDFVNKQTYMYPSRRAFREEVMETANSGMMRALNREKVR</sequence>
<evidence type="ECO:0000256" key="1">
    <source>
        <dbReference type="SAM" id="Coils"/>
    </source>
</evidence>
<feature type="domain" description="Phage tail tape measure protein" evidence="2">
    <location>
        <begin position="297"/>
        <end position="481"/>
    </location>
</feature>
<proteinExistence type="predicted"/>
<name>A0A174CPF9_9FIRM</name>
<evidence type="ECO:0000313" key="3">
    <source>
        <dbReference type="EMBL" id="CUO13625.1"/>
    </source>
</evidence>
<dbReference type="InterPro" id="IPR010090">
    <property type="entry name" value="Phage_tape_meas"/>
</dbReference>
<accession>A0A174CPF9</accession>
<organism evidence="3 4">
    <name type="scientific">Faecalicatena contorta</name>
    <dbReference type="NCBI Taxonomy" id="39482"/>
    <lineage>
        <taxon>Bacteria</taxon>
        <taxon>Bacillati</taxon>
        <taxon>Bacillota</taxon>
        <taxon>Clostridia</taxon>
        <taxon>Lachnospirales</taxon>
        <taxon>Lachnospiraceae</taxon>
        <taxon>Faecalicatena</taxon>
    </lineage>
</organism>
<dbReference type="Proteomes" id="UP000095544">
    <property type="component" value="Unassembled WGS sequence"/>
</dbReference>
<evidence type="ECO:0000313" key="4">
    <source>
        <dbReference type="Proteomes" id="UP000095544"/>
    </source>
</evidence>
<gene>
    <name evidence="3" type="primary">yqbO_2</name>
    <name evidence="3" type="ORF">ERS852491_01396</name>
</gene>